<sequence>MMPQRNPLCPAMDQSDPDLPSRRCQVDCTTEVAVEGGQRNGGGAASSSPESSSVNGDVNGKRSGKRRRRRKRSAQPDNRPAPVAMVTQPPPPPGQEQGEEPQLCQGGSSHTSTNPAPDSPSAVLLGLRSECGSVWFDRSVYEQAESLYHCWLAHSANGAMTRPSGSPPTLTADNHPTSPQPSLSPSAPNHPRTPPPIVAEEHRIVAEPLQPAAPDFLALPANSPSTPDEGYLSLTQTPQAASTSPLTPALAPGQPVNGLPRLPMELLRDVWLEKPLYDRAEAAFYQSLYGSNRSPTGNNLGSGASASRTNPNAPSTSRGSGDHPHSLVEEEEEEEETEVVEEASVVSQGKLEIFHSLRTIQEEEEPADVAEEEGVAMSVGGVCYFLHPDSERVWLDQGRYEAAESRFYSYRQIVPAESTVADREEGARGKEDAGVSATSLPQPSSSSVACSGPLRDNTMSSAVDYIVQEKIWFDKPRYDEAERHFYEHINSTSHPAQELGANTILQDIARARENIQKSLAGLKNSLLPSRGFDQPQNPHPSAANGAGDQGELITRIKSLELENHSLHQVVEDLRSALSKLECRVAVLEKSPSAAPVSAAPCTNGTSVQQQKTSPPVEDIDDDDDDMDLFGSDEEEDAEAERIKEQRLKEYAEKKAKKPTLIAKSSILLDVKPWDDETDMVKLEECVRSVVADGLLWGQSKLVPVGYGIRKLQIQCVVEDDKVGTDLLEEEITKFEDYVQSVDVAAFNKI</sequence>
<dbReference type="InterPro" id="IPR018940">
    <property type="entry name" value="EF-1_beta_acid_region_euk"/>
</dbReference>
<keyword evidence="2 5" id="KW-0251">Elongation factor</keyword>
<dbReference type="InterPro" id="IPR014717">
    <property type="entry name" value="Transl_elong_EF1B/ribsomal_bS6"/>
</dbReference>
<dbReference type="InterPro" id="IPR001326">
    <property type="entry name" value="Transl_elong_EF1B_B/D_CS"/>
</dbReference>
<dbReference type="Pfam" id="PF00736">
    <property type="entry name" value="EF1_GNE"/>
    <property type="match status" value="1"/>
</dbReference>
<dbReference type="SMART" id="SM00888">
    <property type="entry name" value="EF1_GNE"/>
    <property type="match status" value="1"/>
</dbReference>
<evidence type="ECO:0000313" key="10">
    <source>
        <dbReference type="EMBL" id="KAK6308802.1"/>
    </source>
</evidence>
<evidence type="ECO:0000256" key="7">
    <source>
        <dbReference type="SAM" id="MobiDB-lite"/>
    </source>
</evidence>
<name>A0AAN8LHU7_9TELE</name>
<feature type="region of interest" description="Disordered" evidence="7">
    <location>
        <begin position="593"/>
        <end position="623"/>
    </location>
</feature>
<dbReference type="Pfam" id="PF10587">
    <property type="entry name" value="EF-1_beta_acid"/>
    <property type="match status" value="1"/>
</dbReference>
<dbReference type="InterPro" id="IPR049720">
    <property type="entry name" value="EF1B_bsu/dsu"/>
</dbReference>
<keyword evidence="3 5" id="KW-0648">Protein biosynthesis</keyword>
<feature type="coiled-coil region" evidence="6">
    <location>
        <begin position="556"/>
        <end position="590"/>
    </location>
</feature>
<feature type="region of interest" description="Disordered" evidence="7">
    <location>
        <begin position="1"/>
        <end position="121"/>
    </location>
</feature>
<feature type="compositionally biased region" description="Polar residues" evidence="7">
    <location>
        <begin position="163"/>
        <end position="187"/>
    </location>
</feature>
<comment type="caution">
    <text evidence="10">The sequence shown here is derived from an EMBL/GenBank/DDBJ whole genome shotgun (WGS) entry which is preliminary data.</text>
</comment>
<dbReference type="AlphaFoldDB" id="A0AAN8LHU7"/>
<dbReference type="FunFam" id="3.30.70.60:FF:000001">
    <property type="entry name" value="Elongation factor 1-beta 1 like"/>
    <property type="match status" value="1"/>
</dbReference>
<evidence type="ECO:0000259" key="8">
    <source>
        <dbReference type="SMART" id="SM00888"/>
    </source>
</evidence>
<feature type="compositionally biased region" description="Polar residues" evidence="7">
    <location>
        <begin position="290"/>
        <end position="319"/>
    </location>
</feature>
<feature type="domain" description="Translation elongation factor EF1B beta/delta subunit guanine nucleotide exchange" evidence="8">
    <location>
        <begin position="663"/>
        <end position="749"/>
    </location>
</feature>
<evidence type="ECO:0000259" key="9">
    <source>
        <dbReference type="SMART" id="SM01182"/>
    </source>
</evidence>
<feature type="compositionally biased region" description="Acidic residues" evidence="7">
    <location>
        <begin position="329"/>
        <end position="341"/>
    </location>
</feature>
<evidence type="ECO:0000256" key="3">
    <source>
        <dbReference type="ARBA" id="ARBA00022917"/>
    </source>
</evidence>
<organism evidence="10 11">
    <name type="scientific">Coregonus suidteri</name>
    <dbReference type="NCBI Taxonomy" id="861788"/>
    <lineage>
        <taxon>Eukaryota</taxon>
        <taxon>Metazoa</taxon>
        <taxon>Chordata</taxon>
        <taxon>Craniata</taxon>
        <taxon>Vertebrata</taxon>
        <taxon>Euteleostomi</taxon>
        <taxon>Actinopterygii</taxon>
        <taxon>Neopterygii</taxon>
        <taxon>Teleostei</taxon>
        <taxon>Protacanthopterygii</taxon>
        <taxon>Salmoniformes</taxon>
        <taxon>Salmonidae</taxon>
        <taxon>Coregoninae</taxon>
        <taxon>Coregonus</taxon>
    </lineage>
</organism>
<dbReference type="PROSITE" id="PS00824">
    <property type="entry name" value="EF1BD_1"/>
    <property type="match status" value="1"/>
</dbReference>
<feature type="region of interest" description="Disordered" evidence="7">
    <location>
        <begin position="290"/>
        <end position="344"/>
    </location>
</feature>
<evidence type="ECO:0000313" key="11">
    <source>
        <dbReference type="Proteomes" id="UP001356427"/>
    </source>
</evidence>
<dbReference type="Gene3D" id="3.30.70.60">
    <property type="match status" value="1"/>
</dbReference>
<evidence type="ECO:0000256" key="6">
    <source>
        <dbReference type="SAM" id="Coils"/>
    </source>
</evidence>
<feature type="compositionally biased region" description="Polar residues" evidence="7">
    <location>
        <begin position="105"/>
        <end position="116"/>
    </location>
</feature>
<feature type="region of interest" description="Disordered" evidence="7">
    <location>
        <begin position="527"/>
        <end position="548"/>
    </location>
</feature>
<dbReference type="EMBL" id="JAGTTL010000018">
    <property type="protein sequence ID" value="KAK6308802.1"/>
    <property type="molecule type" value="Genomic_DNA"/>
</dbReference>
<dbReference type="SUPFAM" id="SSF54984">
    <property type="entry name" value="eEF-1beta-like"/>
    <property type="match status" value="1"/>
</dbReference>
<dbReference type="GO" id="GO:0005853">
    <property type="term" value="C:eukaryotic translation elongation factor 1 complex"/>
    <property type="evidence" value="ECO:0007669"/>
    <property type="project" value="InterPro"/>
</dbReference>
<feature type="compositionally biased region" description="Polar residues" evidence="7">
    <location>
        <begin position="602"/>
        <end position="613"/>
    </location>
</feature>
<dbReference type="CDD" id="cd00292">
    <property type="entry name" value="EF1B"/>
    <property type="match status" value="1"/>
</dbReference>
<dbReference type="PANTHER" id="PTHR11595:SF26">
    <property type="entry name" value="ELONGATION FACTOR 1-DELTA"/>
    <property type="match status" value="1"/>
</dbReference>
<feature type="compositionally biased region" description="Polar residues" evidence="7">
    <location>
        <begin position="233"/>
        <end position="246"/>
    </location>
</feature>
<dbReference type="PROSITE" id="PS00825">
    <property type="entry name" value="EF1BD_2"/>
    <property type="match status" value="1"/>
</dbReference>
<reference evidence="10 11" key="1">
    <citation type="submission" date="2021-04" db="EMBL/GenBank/DDBJ databases">
        <authorList>
            <person name="De Guttry C."/>
            <person name="Zahm M."/>
            <person name="Klopp C."/>
            <person name="Cabau C."/>
            <person name="Louis A."/>
            <person name="Berthelot C."/>
            <person name="Parey E."/>
            <person name="Roest Crollius H."/>
            <person name="Montfort J."/>
            <person name="Robinson-Rechavi M."/>
            <person name="Bucao C."/>
            <person name="Bouchez O."/>
            <person name="Gislard M."/>
            <person name="Lluch J."/>
            <person name="Milhes M."/>
            <person name="Lampietro C."/>
            <person name="Lopez Roques C."/>
            <person name="Donnadieu C."/>
            <person name="Braasch I."/>
            <person name="Desvignes T."/>
            <person name="Postlethwait J."/>
            <person name="Bobe J."/>
            <person name="Wedekind C."/>
            <person name="Guiguen Y."/>
        </authorList>
    </citation>
    <scope>NUCLEOTIDE SEQUENCE [LARGE SCALE GENOMIC DNA]</scope>
    <source>
        <strain evidence="10">Cs_M1</strain>
        <tissue evidence="10">Blood</tissue>
    </source>
</reference>
<keyword evidence="11" id="KW-1185">Reference proteome</keyword>
<feature type="region of interest" description="Disordered" evidence="7">
    <location>
        <begin position="161"/>
        <end position="196"/>
    </location>
</feature>
<dbReference type="InterPro" id="IPR014038">
    <property type="entry name" value="EF1B_bsu/dsu_GNE"/>
</dbReference>
<dbReference type="GO" id="GO:0005829">
    <property type="term" value="C:cytosol"/>
    <property type="evidence" value="ECO:0007669"/>
    <property type="project" value="TreeGrafter"/>
</dbReference>
<gene>
    <name evidence="10" type="ORF">J4Q44_G00202650</name>
</gene>
<comment type="similarity">
    <text evidence="1 5">Belongs to the EF-1-beta/EF-1-delta family.</text>
</comment>
<evidence type="ECO:0000256" key="1">
    <source>
        <dbReference type="ARBA" id="ARBA00007411"/>
    </source>
</evidence>
<evidence type="ECO:0000256" key="2">
    <source>
        <dbReference type="ARBA" id="ARBA00022768"/>
    </source>
</evidence>
<dbReference type="PANTHER" id="PTHR11595">
    <property type="entry name" value="EF-HAND AND COILED-COIL DOMAIN-CONTAINING FAMILY MEMBER"/>
    <property type="match status" value="1"/>
</dbReference>
<evidence type="ECO:0000256" key="5">
    <source>
        <dbReference type="RuleBase" id="RU003791"/>
    </source>
</evidence>
<dbReference type="Proteomes" id="UP001356427">
    <property type="component" value="Unassembled WGS sequence"/>
</dbReference>
<feature type="compositionally biased region" description="Basic residues" evidence="7">
    <location>
        <begin position="62"/>
        <end position="73"/>
    </location>
</feature>
<proteinExistence type="inferred from homology"/>
<dbReference type="GO" id="GO:0005085">
    <property type="term" value="F:guanyl-nucleotide exchange factor activity"/>
    <property type="evidence" value="ECO:0007669"/>
    <property type="project" value="TreeGrafter"/>
</dbReference>
<dbReference type="InterPro" id="IPR036219">
    <property type="entry name" value="eEF-1beta-like_sf"/>
</dbReference>
<feature type="region of interest" description="Disordered" evidence="7">
    <location>
        <begin position="419"/>
        <end position="453"/>
    </location>
</feature>
<accession>A0AAN8LHU7</accession>
<feature type="domain" description="Elongation factor 1 beta central acidic region eukaryote" evidence="9">
    <location>
        <begin position="628"/>
        <end position="654"/>
    </location>
</feature>
<dbReference type="SMART" id="SM01182">
    <property type="entry name" value="EF-1_beta_acid"/>
    <property type="match status" value="1"/>
</dbReference>
<feature type="compositionally biased region" description="Basic and acidic residues" evidence="7">
    <location>
        <begin position="420"/>
        <end position="433"/>
    </location>
</feature>
<dbReference type="GO" id="GO:0003746">
    <property type="term" value="F:translation elongation factor activity"/>
    <property type="evidence" value="ECO:0007669"/>
    <property type="project" value="UniProtKB-KW"/>
</dbReference>
<feature type="region of interest" description="Disordered" evidence="7">
    <location>
        <begin position="215"/>
        <end position="258"/>
    </location>
</feature>
<keyword evidence="6" id="KW-0175">Coiled coil</keyword>
<feature type="compositionally biased region" description="Low complexity" evidence="7">
    <location>
        <begin position="435"/>
        <end position="451"/>
    </location>
</feature>
<protein>
    <recommendedName>
        <fullName evidence="4">Elongation factor 1-delta</fullName>
    </recommendedName>
</protein>
<evidence type="ECO:0000256" key="4">
    <source>
        <dbReference type="ARBA" id="ARBA00039378"/>
    </source>
</evidence>